<feature type="domain" description="HTH marR-type" evidence="4">
    <location>
        <begin position="25"/>
        <end position="157"/>
    </location>
</feature>
<dbReference type="SUPFAM" id="SSF46785">
    <property type="entry name" value="Winged helix' DNA-binding domain"/>
    <property type="match status" value="1"/>
</dbReference>
<evidence type="ECO:0000259" key="4">
    <source>
        <dbReference type="PROSITE" id="PS50995"/>
    </source>
</evidence>
<dbReference type="EMBL" id="WHNY01000093">
    <property type="protein sequence ID" value="NOU69646.1"/>
    <property type="molecule type" value="Genomic_DNA"/>
</dbReference>
<evidence type="ECO:0000256" key="3">
    <source>
        <dbReference type="ARBA" id="ARBA00023163"/>
    </source>
</evidence>
<sequence>MLPKILISRLTKKEGVSLSRHHHNPESLTHLMSHLLKMHRHTIDQIIHPYDVYPGQPPLLLALSVEDGLSHSELASRIHNKRATLSVMVDRMEKTGLVERRPDENDQRVTRVYLTEKGKEVTVHVKEAINTTDEMIFAHFLPEEKLLFRRLLLQMKDNLRPKEE</sequence>
<reference evidence="5 6" key="1">
    <citation type="submission" date="2019-10" db="EMBL/GenBank/DDBJ databases">
        <title>Description of Paenibacillus humi sp. nov.</title>
        <authorList>
            <person name="Carlier A."/>
            <person name="Qi S."/>
        </authorList>
    </citation>
    <scope>NUCLEOTIDE SEQUENCE [LARGE SCALE GENOMIC DNA]</scope>
    <source>
        <strain evidence="5 6">LMG 31461</strain>
    </source>
</reference>
<gene>
    <name evidence="5" type="ORF">GC096_37125</name>
</gene>
<evidence type="ECO:0000256" key="1">
    <source>
        <dbReference type="ARBA" id="ARBA00023015"/>
    </source>
</evidence>
<dbReference type="PROSITE" id="PS01117">
    <property type="entry name" value="HTH_MARR_1"/>
    <property type="match status" value="1"/>
</dbReference>
<accession>A0ABX1XNU9</accession>
<keyword evidence="1" id="KW-0805">Transcription regulation</keyword>
<dbReference type="InterPro" id="IPR000835">
    <property type="entry name" value="HTH_MarR-typ"/>
</dbReference>
<dbReference type="PRINTS" id="PR00598">
    <property type="entry name" value="HTHMARR"/>
</dbReference>
<keyword evidence="3" id="KW-0804">Transcription</keyword>
<dbReference type="PROSITE" id="PS50995">
    <property type="entry name" value="HTH_MARR_2"/>
    <property type="match status" value="1"/>
</dbReference>
<dbReference type="Gene3D" id="1.10.10.10">
    <property type="entry name" value="Winged helix-like DNA-binding domain superfamily/Winged helix DNA-binding domain"/>
    <property type="match status" value="1"/>
</dbReference>
<dbReference type="InterPro" id="IPR036388">
    <property type="entry name" value="WH-like_DNA-bd_sf"/>
</dbReference>
<comment type="caution">
    <text evidence="5">The sequence shown here is derived from an EMBL/GenBank/DDBJ whole genome shotgun (WGS) entry which is preliminary data.</text>
</comment>
<protein>
    <submittedName>
        <fullName evidence="5">MarR family transcriptional regulator</fullName>
    </submittedName>
</protein>
<dbReference type="PANTHER" id="PTHR42756">
    <property type="entry name" value="TRANSCRIPTIONAL REGULATOR, MARR"/>
    <property type="match status" value="1"/>
</dbReference>
<proteinExistence type="predicted"/>
<keyword evidence="6" id="KW-1185">Reference proteome</keyword>
<dbReference type="Proteomes" id="UP000653578">
    <property type="component" value="Unassembled WGS sequence"/>
</dbReference>
<organism evidence="5 6">
    <name type="scientific">Paenibacillus plantarum</name>
    <dbReference type="NCBI Taxonomy" id="2654975"/>
    <lineage>
        <taxon>Bacteria</taxon>
        <taxon>Bacillati</taxon>
        <taxon>Bacillota</taxon>
        <taxon>Bacilli</taxon>
        <taxon>Bacillales</taxon>
        <taxon>Paenibacillaceae</taxon>
        <taxon>Paenibacillus</taxon>
    </lineage>
</organism>
<dbReference type="InterPro" id="IPR036390">
    <property type="entry name" value="WH_DNA-bd_sf"/>
</dbReference>
<dbReference type="InterPro" id="IPR023187">
    <property type="entry name" value="Tscrpt_reg_MarR-type_CS"/>
</dbReference>
<dbReference type="Pfam" id="PF01047">
    <property type="entry name" value="MarR"/>
    <property type="match status" value="1"/>
</dbReference>
<name>A0ABX1XNU9_9BACL</name>
<keyword evidence="2" id="KW-0238">DNA-binding</keyword>
<dbReference type="SMART" id="SM00347">
    <property type="entry name" value="HTH_MARR"/>
    <property type="match status" value="1"/>
</dbReference>
<evidence type="ECO:0000256" key="2">
    <source>
        <dbReference type="ARBA" id="ARBA00023125"/>
    </source>
</evidence>
<evidence type="ECO:0000313" key="5">
    <source>
        <dbReference type="EMBL" id="NOU69646.1"/>
    </source>
</evidence>
<dbReference type="PANTHER" id="PTHR42756:SF1">
    <property type="entry name" value="TRANSCRIPTIONAL REPRESSOR OF EMRAB OPERON"/>
    <property type="match status" value="1"/>
</dbReference>
<evidence type="ECO:0000313" key="6">
    <source>
        <dbReference type="Proteomes" id="UP000653578"/>
    </source>
</evidence>